<dbReference type="InterPro" id="IPR002078">
    <property type="entry name" value="Sigma_54_int"/>
</dbReference>
<dbReference type="Pfam" id="PF00158">
    <property type="entry name" value="Sigma54_activat"/>
    <property type="match status" value="1"/>
</dbReference>
<evidence type="ECO:0000313" key="7">
    <source>
        <dbReference type="EMBL" id="BAC14585.1"/>
    </source>
</evidence>
<feature type="domain" description="Sigma-54 factor interaction" evidence="6">
    <location>
        <begin position="145"/>
        <end position="375"/>
    </location>
</feature>
<evidence type="ECO:0000256" key="1">
    <source>
        <dbReference type="ARBA" id="ARBA00022741"/>
    </source>
</evidence>
<gene>
    <name evidence="7" type="ordered locus">OB2629</name>
</gene>
<dbReference type="Gene3D" id="1.10.8.60">
    <property type="match status" value="1"/>
</dbReference>
<evidence type="ECO:0000313" key="8">
    <source>
        <dbReference type="Proteomes" id="UP000000822"/>
    </source>
</evidence>
<evidence type="ECO:0000259" key="6">
    <source>
        <dbReference type="PROSITE" id="PS50045"/>
    </source>
</evidence>
<dbReference type="InterPro" id="IPR025943">
    <property type="entry name" value="Sigma_54_int_dom_ATP-bd_2"/>
</dbReference>
<dbReference type="Gene3D" id="1.10.10.60">
    <property type="entry name" value="Homeodomain-like"/>
    <property type="match status" value="1"/>
</dbReference>
<dbReference type="PRINTS" id="PR01590">
    <property type="entry name" value="HTHFIS"/>
</dbReference>
<reference evidence="7 8" key="2">
    <citation type="journal article" date="2002" name="Nucleic Acids Res.">
        <title>Genome sequence of Oceanobacillus iheyensis isolated from the Iheya Ridge and its unexpected adaptive capabilities to extreme environments.</title>
        <authorList>
            <person name="Takami H."/>
            <person name="Takaki Y."/>
            <person name="Uchiyama I."/>
        </authorList>
    </citation>
    <scope>NUCLEOTIDE SEQUENCE [LARGE SCALE GENOMIC DNA]</scope>
    <source>
        <strain evidence="8">DSM 14371 / CIP 107618 / JCM 11309 / KCTC 3954 / HTE831</strain>
    </source>
</reference>
<dbReference type="EMBL" id="BA000028">
    <property type="protein sequence ID" value="BAC14585.1"/>
    <property type="molecule type" value="Genomic_DNA"/>
</dbReference>
<dbReference type="InterPro" id="IPR035965">
    <property type="entry name" value="PAS-like_dom_sf"/>
</dbReference>
<dbReference type="OrthoDB" id="9771372at2"/>
<dbReference type="KEGG" id="oih:OB2629"/>
<dbReference type="InterPro" id="IPR058031">
    <property type="entry name" value="AAA_lid_NorR"/>
</dbReference>
<protein>
    <submittedName>
        <fullName evidence="7">Transcriptional regulator</fullName>
    </submittedName>
</protein>
<dbReference type="SMART" id="SM00382">
    <property type="entry name" value="AAA"/>
    <property type="match status" value="1"/>
</dbReference>
<dbReference type="InterPro" id="IPR025662">
    <property type="entry name" value="Sigma_54_int_dom_ATP-bd_1"/>
</dbReference>
<name>Q8EN58_OCEIH</name>
<dbReference type="InterPro" id="IPR003593">
    <property type="entry name" value="AAA+_ATPase"/>
</dbReference>
<keyword evidence="3" id="KW-0805">Transcription regulation</keyword>
<dbReference type="PROSITE" id="PS00688">
    <property type="entry name" value="SIGMA54_INTERACT_3"/>
    <property type="match status" value="1"/>
</dbReference>
<dbReference type="PROSITE" id="PS00675">
    <property type="entry name" value="SIGMA54_INTERACT_1"/>
    <property type="match status" value="1"/>
</dbReference>
<keyword evidence="2" id="KW-0067">ATP-binding</keyword>
<dbReference type="InterPro" id="IPR025944">
    <property type="entry name" value="Sigma_54_int_dom_CS"/>
</dbReference>
<proteinExistence type="predicted"/>
<keyword evidence="8" id="KW-1185">Reference proteome</keyword>
<keyword evidence="4" id="KW-0238">DNA-binding</keyword>
<dbReference type="Gene3D" id="3.30.450.20">
    <property type="entry name" value="PAS domain"/>
    <property type="match status" value="1"/>
</dbReference>
<dbReference type="PANTHER" id="PTHR32071:SF57">
    <property type="entry name" value="C4-DICARBOXYLATE TRANSPORT TRANSCRIPTIONAL REGULATORY PROTEIN DCTD"/>
    <property type="match status" value="1"/>
</dbReference>
<dbReference type="Pfam" id="PF02954">
    <property type="entry name" value="HTH_8"/>
    <property type="match status" value="1"/>
</dbReference>
<dbReference type="GO" id="GO:0043565">
    <property type="term" value="F:sequence-specific DNA binding"/>
    <property type="evidence" value="ECO:0007669"/>
    <property type="project" value="InterPro"/>
</dbReference>
<dbReference type="PROSITE" id="PS00676">
    <property type="entry name" value="SIGMA54_INTERACT_2"/>
    <property type="match status" value="1"/>
</dbReference>
<dbReference type="PhylomeDB" id="Q8EN58"/>
<dbReference type="Gene3D" id="3.40.50.300">
    <property type="entry name" value="P-loop containing nucleotide triphosphate hydrolases"/>
    <property type="match status" value="1"/>
</dbReference>
<dbReference type="STRING" id="221109.gene:10734881"/>
<dbReference type="SUPFAM" id="SSF55785">
    <property type="entry name" value="PYP-like sensor domain (PAS domain)"/>
    <property type="match status" value="1"/>
</dbReference>
<dbReference type="Proteomes" id="UP000000822">
    <property type="component" value="Chromosome"/>
</dbReference>
<dbReference type="Pfam" id="PF25601">
    <property type="entry name" value="AAA_lid_14"/>
    <property type="match status" value="1"/>
</dbReference>
<accession>Q8EN58</accession>
<organism evidence="7 8">
    <name type="scientific">Oceanobacillus iheyensis (strain DSM 14371 / CIP 107618 / JCM 11309 / KCTC 3954 / HTE831)</name>
    <dbReference type="NCBI Taxonomy" id="221109"/>
    <lineage>
        <taxon>Bacteria</taxon>
        <taxon>Bacillati</taxon>
        <taxon>Bacillota</taxon>
        <taxon>Bacilli</taxon>
        <taxon>Bacillales</taxon>
        <taxon>Bacillaceae</taxon>
        <taxon>Oceanobacillus</taxon>
    </lineage>
</organism>
<dbReference type="CDD" id="cd00009">
    <property type="entry name" value="AAA"/>
    <property type="match status" value="1"/>
</dbReference>
<dbReference type="GO" id="GO:0006355">
    <property type="term" value="P:regulation of DNA-templated transcription"/>
    <property type="evidence" value="ECO:0007669"/>
    <property type="project" value="InterPro"/>
</dbReference>
<evidence type="ECO:0000256" key="5">
    <source>
        <dbReference type="ARBA" id="ARBA00023163"/>
    </source>
</evidence>
<dbReference type="InterPro" id="IPR027417">
    <property type="entry name" value="P-loop_NTPase"/>
</dbReference>
<dbReference type="eggNOG" id="COG3829">
    <property type="taxonomic scope" value="Bacteria"/>
</dbReference>
<dbReference type="AlphaFoldDB" id="Q8EN58"/>
<dbReference type="SUPFAM" id="SSF52540">
    <property type="entry name" value="P-loop containing nucleoside triphosphate hydrolases"/>
    <property type="match status" value="1"/>
</dbReference>
<evidence type="ECO:0000256" key="3">
    <source>
        <dbReference type="ARBA" id="ARBA00023015"/>
    </source>
</evidence>
<reference evidence="7 8" key="1">
    <citation type="journal article" date="2001" name="FEMS Microbiol. Lett.">
        <title>Oceanobacillus iheyensis gen. nov., sp. nov., a deep-sea extremely halotolerant and alkaliphilic species isolated from a depth of 1050 m on the Iheya Ridge.</title>
        <authorList>
            <person name="Lu J."/>
            <person name="Nogi Y."/>
            <person name="Takami H."/>
        </authorList>
    </citation>
    <scope>NUCLEOTIDE SEQUENCE [LARGE SCALE GENOMIC DNA]</scope>
    <source>
        <strain evidence="8">DSM 14371 / CIP 107618 / JCM 11309 / KCTC 3954 / HTE831</strain>
    </source>
</reference>
<dbReference type="RefSeq" id="WP_011067022.1">
    <property type="nucleotide sequence ID" value="NC_004193.1"/>
</dbReference>
<dbReference type="HOGENOM" id="CLU_000445_8_1_9"/>
<dbReference type="InterPro" id="IPR002197">
    <property type="entry name" value="HTH_Fis"/>
</dbReference>
<evidence type="ECO:0000256" key="4">
    <source>
        <dbReference type="ARBA" id="ARBA00023125"/>
    </source>
</evidence>
<dbReference type="GO" id="GO:0005524">
    <property type="term" value="F:ATP binding"/>
    <property type="evidence" value="ECO:0007669"/>
    <property type="project" value="UniProtKB-KW"/>
</dbReference>
<dbReference type="InterPro" id="IPR009057">
    <property type="entry name" value="Homeodomain-like_sf"/>
</dbReference>
<sequence length="466" mass="53677">MKQLPKEWIEQIITLLNERIVVVDAKGIVVYMDQAYCDFIERPVNQCIGYHVKDVIENTRMHVIVKTGKIELEDFHPINGSVMIANRFPIVVDDEIVGAVGTVMFPTPENLRDFKNKIQQLVTDLSYYRDKVNNELRSKYTFKDLIGNSQEFVHLKEFAETVAGNDSSVLITGESGTGKELFANAIHNSSLREQHPFLPINCSAIPEELFESELFGYSEGAFTDAKKGGKKGLFEIAHNGTIFLDEIGELPLSMQSKLLRVLQEREIQPIGAQKYISINVRIIVATNRNLLKMVENGEFREDLYYRLNVIHIDIPPLRKRKEDIKQTAYQLLRKLEHKFYRSDVMISKEVIKQLEMHHWPGNVRELENVLERAINMLKENTILLQHLPLYIRDIILEERMNIEQTEKNRGNEIVYLKKMKEVIADAEKQAIQNALSHTKGNKLEAAKLLGIGKTSLYDKCHQYSIN</sequence>
<dbReference type="SUPFAM" id="SSF46689">
    <property type="entry name" value="Homeodomain-like"/>
    <property type="match status" value="1"/>
</dbReference>
<keyword evidence="5" id="KW-0804">Transcription</keyword>
<dbReference type="PROSITE" id="PS50045">
    <property type="entry name" value="SIGMA54_INTERACT_4"/>
    <property type="match status" value="1"/>
</dbReference>
<evidence type="ECO:0000256" key="2">
    <source>
        <dbReference type="ARBA" id="ARBA00022840"/>
    </source>
</evidence>
<keyword evidence="1" id="KW-0547">Nucleotide-binding</keyword>
<dbReference type="PANTHER" id="PTHR32071">
    <property type="entry name" value="TRANSCRIPTIONAL REGULATORY PROTEIN"/>
    <property type="match status" value="1"/>
</dbReference>
<dbReference type="FunFam" id="3.40.50.300:FF:000006">
    <property type="entry name" value="DNA-binding transcriptional regulator NtrC"/>
    <property type="match status" value="1"/>
</dbReference>